<sequence length="270" mass="31834">MLSDVLLQNKNECIWYINHMRIIINKENNRIFFRNDREIEVCERSIRDFKDLLKETENLVIRLTYLSFSVSELNIIANYINRNKSKMQSLDGKTLVTSYNMDTFKDFHFKKIEKMGELVDLLIDYNNIIYDFELKKTDSFYRQLRLRKISLIDDLSSGNQNILTQPSFSTSPSTSAIKEKEEPIFLKNETEYPIYYAIYKDRHAKIKIGSGIFLKRSANSFDLGYRHLNIIFFPSGFEYPKGGFGTLKSGFRFKFVLNHSKSKIILLDDK</sequence>
<dbReference type="RefSeq" id="WP_105041247.1">
    <property type="nucleotide sequence ID" value="NZ_PPSL01000009.1"/>
</dbReference>
<evidence type="ECO:0000313" key="1">
    <source>
        <dbReference type="EMBL" id="PQJ08957.1"/>
    </source>
</evidence>
<reference evidence="1 2" key="1">
    <citation type="submission" date="2018-01" db="EMBL/GenBank/DDBJ databases">
        <title>A novel member of the phylum Bacteroidetes isolated from glacier ice.</title>
        <authorList>
            <person name="Liu Q."/>
            <person name="Xin Y.-H."/>
        </authorList>
    </citation>
    <scope>NUCLEOTIDE SEQUENCE [LARGE SCALE GENOMIC DNA]</scope>
    <source>
        <strain evidence="1 2">RB1R16</strain>
    </source>
</reference>
<protein>
    <submittedName>
        <fullName evidence="1">Uncharacterized protein</fullName>
    </submittedName>
</protein>
<accession>A0A2S7SQR0</accession>
<proteinExistence type="predicted"/>
<keyword evidence="2" id="KW-1185">Reference proteome</keyword>
<dbReference type="EMBL" id="PPSL01000009">
    <property type="protein sequence ID" value="PQJ08957.1"/>
    <property type="molecule type" value="Genomic_DNA"/>
</dbReference>
<name>A0A2S7SQR0_9BACT</name>
<gene>
    <name evidence="1" type="ORF">CJD36_021345</name>
</gene>
<evidence type="ECO:0000313" key="2">
    <source>
        <dbReference type="Proteomes" id="UP000239872"/>
    </source>
</evidence>
<organism evidence="1 2">
    <name type="scientific">Flavipsychrobacter stenotrophus</name>
    <dbReference type="NCBI Taxonomy" id="2077091"/>
    <lineage>
        <taxon>Bacteria</taxon>
        <taxon>Pseudomonadati</taxon>
        <taxon>Bacteroidota</taxon>
        <taxon>Chitinophagia</taxon>
        <taxon>Chitinophagales</taxon>
        <taxon>Chitinophagaceae</taxon>
        <taxon>Flavipsychrobacter</taxon>
    </lineage>
</organism>
<dbReference type="Proteomes" id="UP000239872">
    <property type="component" value="Unassembled WGS sequence"/>
</dbReference>
<comment type="caution">
    <text evidence="1">The sequence shown here is derived from an EMBL/GenBank/DDBJ whole genome shotgun (WGS) entry which is preliminary data.</text>
</comment>
<dbReference type="AlphaFoldDB" id="A0A2S7SQR0"/>